<keyword evidence="3" id="KW-1185">Reference proteome</keyword>
<organism evidence="2 3">
    <name type="scientific">Rubus argutus</name>
    <name type="common">Southern blackberry</name>
    <dbReference type="NCBI Taxonomy" id="59490"/>
    <lineage>
        <taxon>Eukaryota</taxon>
        <taxon>Viridiplantae</taxon>
        <taxon>Streptophyta</taxon>
        <taxon>Embryophyta</taxon>
        <taxon>Tracheophyta</taxon>
        <taxon>Spermatophyta</taxon>
        <taxon>Magnoliopsida</taxon>
        <taxon>eudicotyledons</taxon>
        <taxon>Gunneridae</taxon>
        <taxon>Pentapetalae</taxon>
        <taxon>rosids</taxon>
        <taxon>fabids</taxon>
        <taxon>Rosales</taxon>
        <taxon>Rosaceae</taxon>
        <taxon>Rosoideae</taxon>
        <taxon>Rosoideae incertae sedis</taxon>
        <taxon>Rubus</taxon>
    </lineage>
</organism>
<sequence>MTLSNGVTELIPEAHIESVQSVPPFKITDPQPVRRLSGADPVGLGVLRQCLHILLYYTKVTQDDSGWLHAGWIKESLSRALLEQPLFAGRLREGAIELGELVIVANDCGVRLIHSRTPMTMSEFLAYKDSMEDAEANLVFWNDIDEQNPRYSPLFYVQVTNFQCGGTSVGISCSVLLADLLFKENFLKKWANIHNLLLSDKSLPVTPFYTFPHVEKKGSSPKSIFVSNPGKKCGKIMIFNVTVGNVDSENDDALQFCAEEAESKFGVGKFFVKINNSGSGIMVENFRKGGLAKPKLSGIAEAGWDDFGAKEVEFREGNKPACVSYWVGLISGGLVMAMPSSADQEGASELVKVIVTVPN</sequence>
<dbReference type="Gene3D" id="3.30.559.10">
    <property type="entry name" value="Chloramphenicol acetyltransferase-like domain"/>
    <property type="match status" value="1"/>
</dbReference>
<reference evidence="2 3" key="1">
    <citation type="journal article" date="2023" name="G3 (Bethesda)">
        <title>A chromosome-length genome assembly and annotation of blackberry (Rubus argutus, cv. 'Hillquist').</title>
        <authorList>
            <person name="Bruna T."/>
            <person name="Aryal R."/>
            <person name="Dudchenko O."/>
            <person name="Sargent D.J."/>
            <person name="Mead D."/>
            <person name="Buti M."/>
            <person name="Cavallini A."/>
            <person name="Hytonen T."/>
            <person name="Andres J."/>
            <person name="Pham M."/>
            <person name="Weisz D."/>
            <person name="Mascagni F."/>
            <person name="Usai G."/>
            <person name="Natali L."/>
            <person name="Bassil N."/>
            <person name="Fernandez G.E."/>
            <person name="Lomsadze A."/>
            <person name="Armour M."/>
            <person name="Olukolu B."/>
            <person name="Poorten T."/>
            <person name="Britton C."/>
            <person name="Davik J."/>
            <person name="Ashrafi H."/>
            <person name="Aiden E.L."/>
            <person name="Borodovsky M."/>
            <person name="Worthington M."/>
        </authorList>
    </citation>
    <scope>NUCLEOTIDE SEQUENCE [LARGE SCALE GENOMIC DNA]</scope>
    <source>
        <strain evidence="2">PI 553951</strain>
    </source>
</reference>
<comment type="caution">
    <text evidence="2">The sequence shown here is derived from an EMBL/GenBank/DDBJ whole genome shotgun (WGS) entry which is preliminary data.</text>
</comment>
<proteinExistence type="inferred from homology"/>
<gene>
    <name evidence="2" type="ORF">M0R45_024849</name>
</gene>
<dbReference type="InterPro" id="IPR023213">
    <property type="entry name" value="CAT-like_dom_sf"/>
</dbReference>
<comment type="similarity">
    <text evidence="1">Belongs to the plant acyltransferase family.</text>
</comment>
<dbReference type="PANTHER" id="PTHR31642">
    <property type="entry name" value="TRICHOTHECENE 3-O-ACETYLTRANSFERASE"/>
    <property type="match status" value="1"/>
</dbReference>
<evidence type="ECO:0000313" key="3">
    <source>
        <dbReference type="Proteomes" id="UP001457282"/>
    </source>
</evidence>
<dbReference type="Pfam" id="PF02458">
    <property type="entry name" value="Transferase"/>
    <property type="match status" value="1"/>
</dbReference>
<protein>
    <submittedName>
        <fullName evidence="2">Uncharacterized protein</fullName>
    </submittedName>
</protein>
<dbReference type="GO" id="GO:0016747">
    <property type="term" value="F:acyltransferase activity, transferring groups other than amino-acyl groups"/>
    <property type="evidence" value="ECO:0007669"/>
    <property type="project" value="TreeGrafter"/>
</dbReference>
<evidence type="ECO:0000256" key="1">
    <source>
        <dbReference type="ARBA" id="ARBA00009861"/>
    </source>
</evidence>
<name>A0AAW1WW78_RUBAR</name>
<dbReference type="AlphaFoldDB" id="A0AAW1WW78"/>
<accession>A0AAW1WW78</accession>
<dbReference type="PANTHER" id="PTHR31642:SF299">
    <property type="entry name" value="OS02G0653400 PROTEIN"/>
    <property type="match status" value="1"/>
</dbReference>
<evidence type="ECO:0000313" key="2">
    <source>
        <dbReference type="EMBL" id="KAK9927677.1"/>
    </source>
</evidence>
<dbReference type="EMBL" id="JBEDUW010000005">
    <property type="protein sequence ID" value="KAK9927677.1"/>
    <property type="molecule type" value="Genomic_DNA"/>
</dbReference>
<dbReference type="InterPro" id="IPR050317">
    <property type="entry name" value="Plant_Fungal_Acyltransferase"/>
</dbReference>
<dbReference type="Proteomes" id="UP001457282">
    <property type="component" value="Unassembled WGS sequence"/>
</dbReference>